<protein>
    <submittedName>
        <fullName evidence="1">Uncharacterized protein</fullName>
    </submittedName>
</protein>
<reference evidence="1 2" key="1">
    <citation type="submission" date="2019-10" db="EMBL/GenBank/DDBJ databases">
        <authorList>
            <person name="Garlena R.A."/>
            <person name="Russell D.A."/>
            <person name="Pope W.H."/>
            <person name="Jacobs-Sera D."/>
            <person name="Hatfull G.F."/>
        </authorList>
    </citation>
    <scope>NUCLEOTIDE SEQUENCE [LARGE SCALE GENOMIC DNA]</scope>
</reference>
<accession>A0A649VTT5</accession>
<dbReference type="KEGG" id="vg:64766820"/>
<evidence type="ECO:0000313" key="1">
    <source>
        <dbReference type="EMBL" id="QGJ94973.1"/>
    </source>
</evidence>
<name>A0A649VTT5_9CAUD</name>
<keyword evidence="2" id="KW-1185">Reference proteome</keyword>
<gene>
    <name evidence="1" type="primary">113</name>
    <name evidence="1" type="ORF">SEA_STORMAGEDDON_113</name>
</gene>
<dbReference type="GeneID" id="64766820"/>
<sequence>MFIPLKRAHVTYDDGIHVQSNMPFIDFGPVTIGSEVYWSGRRAAQSPERTFINSRHVHVVREVSE</sequence>
<dbReference type="EMBL" id="MN586040">
    <property type="protein sequence ID" value="QGJ94973.1"/>
    <property type="molecule type" value="Genomic_DNA"/>
</dbReference>
<evidence type="ECO:0000313" key="2">
    <source>
        <dbReference type="Proteomes" id="UP000423065"/>
    </source>
</evidence>
<organism evidence="1 2">
    <name type="scientific">Gordonia phage Stormageddon</name>
    <dbReference type="NCBI Taxonomy" id="2656541"/>
    <lineage>
        <taxon>Viruses</taxon>
        <taxon>Duplodnaviria</taxon>
        <taxon>Heunggongvirae</taxon>
        <taxon>Uroviricota</taxon>
        <taxon>Caudoviricetes</taxon>
        <taxon>Stormageddonvirus</taxon>
        <taxon>Stormageddonvirus Stormageddon</taxon>
    </lineage>
</organism>
<dbReference type="RefSeq" id="YP_010059588.1">
    <property type="nucleotide sequence ID" value="NC_054726.1"/>
</dbReference>
<dbReference type="Proteomes" id="UP000423065">
    <property type="component" value="Segment"/>
</dbReference>
<proteinExistence type="predicted"/>